<feature type="transmembrane region" description="Helical" evidence="7">
    <location>
        <begin position="315"/>
        <end position="337"/>
    </location>
</feature>
<feature type="compositionally biased region" description="Basic and acidic residues" evidence="6">
    <location>
        <begin position="489"/>
        <end position="501"/>
    </location>
</feature>
<keyword evidence="10" id="KW-1185">Reference proteome</keyword>
<dbReference type="CDD" id="cd06173">
    <property type="entry name" value="MFS_MefA_like"/>
    <property type="match status" value="1"/>
</dbReference>
<protein>
    <submittedName>
        <fullName evidence="9">MFS transporter</fullName>
    </submittedName>
</protein>
<comment type="subcellular location">
    <subcellularLocation>
        <location evidence="1">Cell membrane</location>
        <topology evidence="1">Multi-pass membrane protein</topology>
    </subcellularLocation>
</comment>
<dbReference type="Gene3D" id="1.20.1250.20">
    <property type="entry name" value="MFS general substrate transporter like domains"/>
    <property type="match status" value="1"/>
</dbReference>
<feature type="region of interest" description="Disordered" evidence="6">
    <location>
        <begin position="441"/>
        <end position="501"/>
    </location>
</feature>
<evidence type="ECO:0000256" key="6">
    <source>
        <dbReference type="SAM" id="MobiDB-lite"/>
    </source>
</evidence>
<feature type="transmembrane region" description="Helical" evidence="7">
    <location>
        <begin position="343"/>
        <end position="365"/>
    </location>
</feature>
<feature type="transmembrane region" description="Helical" evidence="7">
    <location>
        <begin position="116"/>
        <end position="135"/>
    </location>
</feature>
<evidence type="ECO:0000256" key="2">
    <source>
        <dbReference type="ARBA" id="ARBA00022475"/>
    </source>
</evidence>
<evidence type="ECO:0000256" key="3">
    <source>
        <dbReference type="ARBA" id="ARBA00022692"/>
    </source>
</evidence>
<keyword evidence="2" id="KW-1003">Cell membrane</keyword>
<evidence type="ECO:0000313" key="10">
    <source>
        <dbReference type="Proteomes" id="UP000292452"/>
    </source>
</evidence>
<dbReference type="InterPro" id="IPR036259">
    <property type="entry name" value="MFS_trans_sf"/>
</dbReference>
<dbReference type="PROSITE" id="PS50850">
    <property type="entry name" value="MFS"/>
    <property type="match status" value="1"/>
</dbReference>
<keyword evidence="4 7" id="KW-1133">Transmembrane helix</keyword>
<keyword evidence="3 7" id="KW-0812">Transmembrane</keyword>
<dbReference type="GO" id="GO:0005886">
    <property type="term" value="C:plasma membrane"/>
    <property type="evidence" value="ECO:0007669"/>
    <property type="project" value="UniProtKB-SubCell"/>
</dbReference>
<dbReference type="PANTHER" id="PTHR23513:SF6">
    <property type="entry name" value="MAJOR FACILITATOR SUPERFAMILY ASSOCIATED DOMAIN-CONTAINING PROTEIN"/>
    <property type="match status" value="1"/>
</dbReference>
<feature type="region of interest" description="Disordered" evidence="6">
    <location>
        <begin position="1"/>
        <end position="29"/>
    </location>
</feature>
<evidence type="ECO:0000313" key="9">
    <source>
        <dbReference type="EMBL" id="TBO56456.1"/>
    </source>
</evidence>
<feature type="transmembrane region" description="Helical" evidence="7">
    <location>
        <begin position="415"/>
        <end position="434"/>
    </location>
</feature>
<organism evidence="9 10">
    <name type="scientific">Streptomyces kasugaensis</name>
    <dbReference type="NCBI Taxonomy" id="1946"/>
    <lineage>
        <taxon>Bacteria</taxon>
        <taxon>Bacillati</taxon>
        <taxon>Actinomycetota</taxon>
        <taxon>Actinomycetes</taxon>
        <taxon>Kitasatosporales</taxon>
        <taxon>Streptomycetaceae</taxon>
        <taxon>Streptomyces</taxon>
    </lineage>
</organism>
<dbReference type="SUPFAM" id="SSF103473">
    <property type="entry name" value="MFS general substrate transporter"/>
    <property type="match status" value="1"/>
</dbReference>
<dbReference type="AlphaFoldDB" id="A0A4Q9HNM5"/>
<evidence type="ECO:0000256" key="5">
    <source>
        <dbReference type="ARBA" id="ARBA00023136"/>
    </source>
</evidence>
<feature type="transmembrane region" description="Helical" evidence="7">
    <location>
        <begin position="285"/>
        <end position="308"/>
    </location>
</feature>
<comment type="caution">
    <text evidence="9">The sequence shown here is derived from an EMBL/GenBank/DDBJ whole genome shotgun (WGS) entry which is preliminary data.</text>
</comment>
<dbReference type="GO" id="GO:0022857">
    <property type="term" value="F:transmembrane transporter activity"/>
    <property type="evidence" value="ECO:0007669"/>
    <property type="project" value="InterPro"/>
</dbReference>
<dbReference type="EMBL" id="SIXH01000336">
    <property type="protein sequence ID" value="TBO56456.1"/>
    <property type="molecule type" value="Genomic_DNA"/>
</dbReference>
<keyword evidence="5 7" id="KW-0472">Membrane</keyword>
<feature type="compositionally biased region" description="Low complexity" evidence="6">
    <location>
        <begin position="471"/>
        <end position="480"/>
    </location>
</feature>
<evidence type="ECO:0000256" key="7">
    <source>
        <dbReference type="SAM" id="Phobius"/>
    </source>
</evidence>
<feature type="transmembrane region" description="Helical" evidence="7">
    <location>
        <begin position="256"/>
        <end position="279"/>
    </location>
</feature>
<dbReference type="InterPro" id="IPR020846">
    <property type="entry name" value="MFS_dom"/>
</dbReference>
<feature type="compositionally biased region" description="Pro residues" evidence="6">
    <location>
        <begin position="444"/>
        <end position="470"/>
    </location>
</feature>
<dbReference type="Proteomes" id="UP000292452">
    <property type="component" value="Unassembled WGS sequence"/>
</dbReference>
<feature type="transmembrane region" description="Helical" evidence="7">
    <location>
        <begin position="141"/>
        <end position="168"/>
    </location>
</feature>
<dbReference type="PANTHER" id="PTHR23513">
    <property type="entry name" value="INTEGRAL MEMBRANE EFFLUX PROTEIN-RELATED"/>
    <property type="match status" value="1"/>
</dbReference>
<feature type="domain" description="Major facilitator superfamily (MFS) profile" evidence="8">
    <location>
        <begin position="254"/>
        <end position="501"/>
    </location>
</feature>
<sequence length="501" mass="52011">MKPPGARSSPPAPRPQSTHSPQSAHPPRPARLLRFPVIPELLRERVFRRYWTAQAVSLMGDQVSLIAIPLAAVLVLNADAADMGLLKTAELLPALLFSLPAGAWADRRARRRRVMIVSDLLRALLVASLPAAYALNVLTFAQLYAVAFTVGALTVLFDVCNATVFVSLVTTDRLVAGSTLLNGSRAMAFVGGPGAGGLLIQLLSAPLALLADALTFLCSGLLLARIAPAEPPPAPPAKGYATEGLRWVLRHPAMRAMFAASGTVQFFNFMFQTLFVLYATTELGLGAALLGAVLGAGAIGGLIGAGLAGRVIRGLGVGPAILAGFAGFTIPLLLVPLAAGPSWLVIALLFLAEFLSAVGVMFVDISSNSLSAALMPDALRSRITGASRTLNYGFRPLGALAGGALGTTLGLRPTLWTATAGAILCLLWLLPSPVPRIRTLPNRPTTPLPAVIPPTPAPPHTPARPSPPATPTTGLAPAATSEAATCREAPPEPDRIPDGLR</sequence>
<reference evidence="9 10" key="1">
    <citation type="submission" date="2019-02" db="EMBL/GenBank/DDBJ databases">
        <title>Draft Genome Sequence of Streptomyces sp. AM-2504, identified by 16S rRNA comparative analysis as a Streptomyces Kasugaensis strain.</title>
        <authorList>
            <person name="Napolioni V."/>
            <person name="Giuliodori A.M."/>
            <person name="Spurio R."/>
            <person name="Fabbretti A."/>
        </authorList>
    </citation>
    <scope>NUCLEOTIDE SEQUENCE [LARGE SCALE GENOMIC DNA]</scope>
    <source>
        <strain evidence="9 10">AM-2504</strain>
    </source>
</reference>
<feature type="transmembrane region" description="Helical" evidence="7">
    <location>
        <begin position="180"/>
        <end position="200"/>
    </location>
</feature>
<evidence type="ECO:0000256" key="4">
    <source>
        <dbReference type="ARBA" id="ARBA00022989"/>
    </source>
</evidence>
<proteinExistence type="predicted"/>
<name>A0A4Q9HNM5_STRKA</name>
<accession>A0A4Q9HNM5</accession>
<gene>
    <name evidence="9" type="ORF">EYS09_27855</name>
</gene>
<evidence type="ECO:0000256" key="1">
    <source>
        <dbReference type="ARBA" id="ARBA00004651"/>
    </source>
</evidence>
<evidence type="ECO:0000259" key="8">
    <source>
        <dbReference type="PROSITE" id="PS50850"/>
    </source>
</evidence>
<dbReference type="InterPro" id="IPR011701">
    <property type="entry name" value="MFS"/>
</dbReference>
<dbReference type="Pfam" id="PF07690">
    <property type="entry name" value="MFS_1"/>
    <property type="match status" value="1"/>
</dbReference>